<dbReference type="EC" id="2.7.7.65" evidence="9"/>
<dbReference type="Pfam" id="PF02743">
    <property type="entry name" value="dCache_1"/>
    <property type="match status" value="1"/>
</dbReference>
<dbReference type="Pfam" id="PF00672">
    <property type="entry name" value="HAMP"/>
    <property type="match status" value="1"/>
</dbReference>
<dbReference type="SUPFAM" id="SSF158472">
    <property type="entry name" value="HAMP domain-like"/>
    <property type="match status" value="1"/>
</dbReference>
<name>W9UQZ2_9GAMM</name>
<feature type="transmembrane region" description="Helical" evidence="6">
    <location>
        <begin position="349"/>
        <end position="371"/>
    </location>
</feature>
<accession>W9UQZ2</accession>
<reference evidence="9 10" key="2">
    <citation type="journal article" date="2015" name="Syst. Appl. Microbiol.">
        <title>Nitrincola nitratireducens sp. nov. isolated from a haloalkaline crater lake.</title>
        <authorList>
            <person name="Singh A."/>
            <person name="Vaidya B."/>
            <person name="Tanuku N.R."/>
            <person name="Pinnaka A.K."/>
        </authorList>
    </citation>
    <scope>NUCLEOTIDE SEQUENCE [LARGE SCALE GENOMIC DNA]</scope>
    <source>
        <strain evidence="9 10">AK23</strain>
    </source>
</reference>
<keyword evidence="9" id="KW-0808">Transferase</keyword>
<dbReference type="GO" id="GO:0052621">
    <property type="term" value="F:diguanylate cyclase activity"/>
    <property type="evidence" value="ECO:0007669"/>
    <property type="project" value="UniProtKB-EC"/>
</dbReference>
<dbReference type="EMBL" id="AONB01000022">
    <property type="protein sequence ID" value="EXJ09638.1"/>
    <property type="molecule type" value="Genomic_DNA"/>
</dbReference>
<dbReference type="RefSeq" id="WP_036513683.1">
    <property type="nucleotide sequence ID" value="NZ_AONB01000022.1"/>
</dbReference>
<feature type="domain" description="GGDEF" evidence="8">
    <location>
        <begin position="447"/>
        <end position="578"/>
    </location>
</feature>
<evidence type="ECO:0000256" key="5">
    <source>
        <dbReference type="ARBA" id="ARBA00023136"/>
    </source>
</evidence>
<dbReference type="SUPFAM" id="SSF103190">
    <property type="entry name" value="Sensory domain-like"/>
    <property type="match status" value="1"/>
</dbReference>
<feature type="domain" description="HAMP" evidence="7">
    <location>
        <begin position="368"/>
        <end position="420"/>
    </location>
</feature>
<gene>
    <name evidence="9" type="primary">yfiN</name>
    <name evidence="9" type="ORF">D791_03484</name>
</gene>
<dbReference type="PROSITE" id="PS50885">
    <property type="entry name" value="HAMP"/>
    <property type="match status" value="1"/>
</dbReference>
<keyword evidence="9" id="KW-0548">Nucleotidyltransferase</keyword>
<dbReference type="Proteomes" id="UP000019464">
    <property type="component" value="Unassembled WGS sequence"/>
</dbReference>
<dbReference type="CDD" id="cd06225">
    <property type="entry name" value="HAMP"/>
    <property type="match status" value="1"/>
</dbReference>
<dbReference type="InterPro" id="IPR000160">
    <property type="entry name" value="GGDEF_dom"/>
</dbReference>
<dbReference type="PROSITE" id="PS50887">
    <property type="entry name" value="GGDEF"/>
    <property type="match status" value="1"/>
</dbReference>
<keyword evidence="4 6" id="KW-1133">Transmembrane helix</keyword>
<evidence type="ECO:0000256" key="3">
    <source>
        <dbReference type="ARBA" id="ARBA00022692"/>
    </source>
</evidence>
<dbReference type="OrthoDB" id="8572793at2"/>
<dbReference type="PANTHER" id="PTHR46663">
    <property type="entry name" value="DIGUANYLATE CYCLASE DGCT-RELATED"/>
    <property type="match status" value="1"/>
</dbReference>
<evidence type="ECO:0000259" key="8">
    <source>
        <dbReference type="PROSITE" id="PS50887"/>
    </source>
</evidence>
<evidence type="ECO:0000256" key="6">
    <source>
        <dbReference type="SAM" id="Phobius"/>
    </source>
</evidence>
<dbReference type="STRING" id="1229521.D791_03484"/>
<evidence type="ECO:0000256" key="1">
    <source>
        <dbReference type="ARBA" id="ARBA00004651"/>
    </source>
</evidence>
<keyword evidence="2" id="KW-1003">Cell membrane</keyword>
<dbReference type="GO" id="GO:0005886">
    <property type="term" value="C:plasma membrane"/>
    <property type="evidence" value="ECO:0007669"/>
    <property type="project" value="UniProtKB-SubCell"/>
</dbReference>
<dbReference type="Gene3D" id="3.30.70.270">
    <property type="match status" value="1"/>
</dbReference>
<evidence type="ECO:0000256" key="2">
    <source>
        <dbReference type="ARBA" id="ARBA00022475"/>
    </source>
</evidence>
<protein>
    <submittedName>
        <fullName evidence="9">Putative diguanylate cyclase YfiN</fullName>
        <ecNumber evidence="9">2.7.7.65</ecNumber>
    </submittedName>
</protein>
<dbReference type="PATRIC" id="fig|1229521.3.peg.3516"/>
<dbReference type="NCBIfam" id="TIGR00254">
    <property type="entry name" value="GGDEF"/>
    <property type="match status" value="1"/>
</dbReference>
<sequence length="578" mass="64593">MLKAKRKGVLSLRSVLTIPYVVLVVCLALSIGGLSYQAGSKAINTLIDQLLLETVGRITQAIDRHIIGSGAVLETAFPIGMPAPIPIESDMANLKTRFWIATSLHTDPNDYVYYGNEAGQGIGLQRLSDTKVELRLKLEASEYRKIYHYEGIDGEMQQVREEERLFDPRVRPWYLDGKELRGHTWTSIYIDFGTRQLIATRARQVLSHEGVFEGVVATDVSLRALNEFVGHLRVSPHGIAFIVEPNGKLIAASNTPNVLPTGDGEFVRVAVEDVNVPIMSDVYRAVIASIEEQGVPDETRPLSLVFDDQLIHVAFDRVRDDAGLDWLSIVAVPDSDFMSGITENIKRSVYIAVVAIILAILIGLAILNWVAADLRKLKEALVRVGDGELDAPVNIYRRDELGELARGVEQMQKRLQTDPLTGLMNRDAFTLKLRKLIEGDQHYRRQQSMAVLFIDINRFKHINNAWGRDAGDLALKEIATRISNVIEADDCLARFSGDEFVILLRSAERPDRVRRIMDQINQALSEPLVCLKMDPWLSLTAAMGVSYYPTDSIDADGLVRLADYAMYREKESTPMHSS</sequence>
<feature type="transmembrane region" description="Helical" evidence="6">
    <location>
        <begin position="12"/>
        <end position="36"/>
    </location>
</feature>
<dbReference type="InterPro" id="IPR052163">
    <property type="entry name" value="DGC-Regulatory_Protein"/>
</dbReference>
<proteinExistence type="predicted"/>
<dbReference type="Gene3D" id="3.30.450.20">
    <property type="entry name" value="PAS domain"/>
    <property type="match status" value="1"/>
</dbReference>
<dbReference type="InterPro" id="IPR003660">
    <property type="entry name" value="HAMP_dom"/>
</dbReference>
<dbReference type="InterPro" id="IPR043128">
    <property type="entry name" value="Rev_trsase/Diguanyl_cyclase"/>
</dbReference>
<comment type="subcellular location">
    <subcellularLocation>
        <location evidence="1">Cell membrane</location>
        <topology evidence="1">Multi-pass membrane protein</topology>
    </subcellularLocation>
</comment>
<dbReference type="InterPro" id="IPR029787">
    <property type="entry name" value="Nucleotide_cyclase"/>
</dbReference>
<evidence type="ECO:0000256" key="4">
    <source>
        <dbReference type="ARBA" id="ARBA00022989"/>
    </source>
</evidence>
<dbReference type="InterPro" id="IPR033479">
    <property type="entry name" value="dCache_1"/>
</dbReference>
<reference evidence="10" key="1">
    <citation type="submission" date="2012-11" db="EMBL/GenBank/DDBJ databases">
        <authorList>
            <person name="Singh A."/>
            <person name="Pinnaka A.K."/>
            <person name="Vaidya B."/>
        </authorList>
    </citation>
    <scope>NUCLEOTIDE SEQUENCE [LARGE SCALE GENOMIC DNA]</scope>
    <source>
        <strain evidence="10">AK23</strain>
    </source>
</reference>
<dbReference type="SMART" id="SM00304">
    <property type="entry name" value="HAMP"/>
    <property type="match status" value="1"/>
</dbReference>
<keyword evidence="5 6" id="KW-0472">Membrane</keyword>
<dbReference type="Gene3D" id="6.10.340.10">
    <property type="match status" value="1"/>
</dbReference>
<dbReference type="AlphaFoldDB" id="W9UQZ2"/>
<dbReference type="PANTHER" id="PTHR46663:SF2">
    <property type="entry name" value="GGDEF DOMAIN-CONTAINING PROTEIN"/>
    <property type="match status" value="1"/>
</dbReference>
<evidence type="ECO:0000313" key="10">
    <source>
        <dbReference type="Proteomes" id="UP000019464"/>
    </source>
</evidence>
<dbReference type="SUPFAM" id="SSF55073">
    <property type="entry name" value="Nucleotide cyclase"/>
    <property type="match status" value="1"/>
</dbReference>
<dbReference type="InterPro" id="IPR029151">
    <property type="entry name" value="Sensor-like_sf"/>
</dbReference>
<evidence type="ECO:0000259" key="7">
    <source>
        <dbReference type="PROSITE" id="PS50885"/>
    </source>
</evidence>
<dbReference type="GO" id="GO:0007165">
    <property type="term" value="P:signal transduction"/>
    <property type="evidence" value="ECO:0007669"/>
    <property type="project" value="InterPro"/>
</dbReference>
<evidence type="ECO:0000313" key="9">
    <source>
        <dbReference type="EMBL" id="EXJ09638.1"/>
    </source>
</evidence>
<comment type="caution">
    <text evidence="9">The sequence shown here is derived from an EMBL/GenBank/DDBJ whole genome shotgun (WGS) entry which is preliminary data.</text>
</comment>
<keyword evidence="10" id="KW-1185">Reference proteome</keyword>
<organism evidence="9 10">
    <name type="scientific">Nitrincola nitratireducens</name>
    <dbReference type="NCBI Taxonomy" id="1229521"/>
    <lineage>
        <taxon>Bacteria</taxon>
        <taxon>Pseudomonadati</taxon>
        <taxon>Pseudomonadota</taxon>
        <taxon>Gammaproteobacteria</taxon>
        <taxon>Oceanospirillales</taxon>
        <taxon>Oceanospirillaceae</taxon>
        <taxon>Nitrincola</taxon>
    </lineage>
</organism>
<dbReference type="CDD" id="cd01949">
    <property type="entry name" value="GGDEF"/>
    <property type="match status" value="1"/>
</dbReference>
<dbReference type="Pfam" id="PF00990">
    <property type="entry name" value="GGDEF"/>
    <property type="match status" value="1"/>
</dbReference>
<dbReference type="SMART" id="SM00267">
    <property type="entry name" value="GGDEF"/>
    <property type="match status" value="1"/>
</dbReference>
<keyword evidence="3 6" id="KW-0812">Transmembrane</keyword>